<dbReference type="RefSeq" id="WP_247810893.1">
    <property type="nucleotide sequence ID" value="NZ_CP095855.1"/>
</dbReference>
<protein>
    <submittedName>
        <fullName evidence="1">Uncharacterized protein</fullName>
    </submittedName>
</protein>
<evidence type="ECO:0000313" key="2">
    <source>
        <dbReference type="Proteomes" id="UP000830198"/>
    </source>
</evidence>
<sequence length="258" mass="29072">MISFHNVDLSPKPGKSAWTAGHREWQEKFIYFLLAGVIKGQTPPGEFIKHYDALQRSVLSEGKYGELMVSSIDDHQRAGGEIKRWLSFNACPKQVIAGMGFELCAMGTPGEGNSYEDWEAMFTPDEQSTNMLSQRSYIYREITAIAALCGKEAALRHGTMHFRQTSAERRNFHFSDSPQGVLAFSRILSNEEILVVYNSAVADAKEEYVLVDPGINKDKQQMRYIYGRKCGVEIQQSNGASFVKLYLEPKQLVILKSN</sequence>
<dbReference type="EMBL" id="CP095855">
    <property type="protein sequence ID" value="UPK68499.1"/>
    <property type="molecule type" value="Genomic_DNA"/>
</dbReference>
<evidence type="ECO:0000313" key="1">
    <source>
        <dbReference type="EMBL" id="UPK68499.1"/>
    </source>
</evidence>
<dbReference type="Proteomes" id="UP000830198">
    <property type="component" value="Chromosome"/>
</dbReference>
<gene>
    <name evidence="1" type="ORF">MYF79_26440</name>
</gene>
<accession>A0ABY4HZE2</accession>
<organism evidence="1 2">
    <name type="scientific">Chitinophaga filiformis</name>
    <name type="common">Myxococcus filiformis</name>
    <name type="synonym">Flexibacter filiformis</name>
    <dbReference type="NCBI Taxonomy" id="104663"/>
    <lineage>
        <taxon>Bacteria</taxon>
        <taxon>Pseudomonadati</taxon>
        <taxon>Bacteroidota</taxon>
        <taxon>Chitinophagia</taxon>
        <taxon>Chitinophagales</taxon>
        <taxon>Chitinophagaceae</taxon>
        <taxon>Chitinophaga</taxon>
    </lineage>
</organism>
<name>A0ABY4HZE2_CHIFI</name>
<reference evidence="1 2" key="1">
    <citation type="submission" date="2022-04" db="EMBL/GenBank/DDBJ databases">
        <title>The arsenic-methylating capacity of Chitinophaga filiformis YT5 during chitin decomposition.</title>
        <authorList>
            <person name="Chen G."/>
            <person name="Liang Y."/>
        </authorList>
    </citation>
    <scope>NUCLEOTIDE SEQUENCE [LARGE SCALE GENOMIC DNA]</scope>
    <source>
        <strain evidence="1 2">YT5</strain>
    </source>
</reference>
<proteinExistence type="predicted"/>
<keyword evidence="2" id="KW-1185">Reference proteome</keyword>